<keyword evidence="5" id="KW-0997">Cell inner membrane</keyword>
<gene>
    <name evidence="13" type="ORF">OO17_27175</name>
</gene>
<evidence type="ECO:0000256" key="12">
    <source>
        <dbReference type="SAM" id="Phobius"/>
    </source>
</evidence>
<dbReference type="CDD" id="cd12834">
    <property type="entry name" value="ZntB_u1"/>
    <property type="match status" value="1"/>
</dbReference>
<dbReference type="Gene3D" id="3.30.460.20">
    <property type="entry name" value="CorA soluble domain-like"/>
    <property type="match status" value="1"/>
</dbReference>
<dbReference type="Pfam" id="PF01544">
    <property type="entry name" value="CorA"/>
    <property type="match status" value="1"/>
</dbReference>
<evidence type="ECO:0000313" key="13">
    <source>
        <dbReference type="EMBL" id="KIZ34206.1"/>
    </source>
</evidence>
<name>A0A0D7E140_RHOPL</name>
<evidence type="ECO:0000256" key="7">
    <source>
        <dbReference type="ARBA" id="ARBA00022833"/>
    </source>
</evidence>
<comment type="subcellular location">
    <subcellularLocation>
        <location evidence="1">Cell membrane</location>
        <topology evidence="1">Multi-pass membrane protein</topology>
    </subcellularLocation>
</comment>
<dbReference type="GO" id="GO:0000287">
    <property type="term" value="F:magnesium ion binding"/>
    <property type="evidence" value="ECO:0007669"/>
    <property type="project" value="TreeGrafter"/>
</dbReference>
<keyword evidence="4" id="KW-1003">Cell membrane</keyword>
<evidence type="ECO:0000256" key="8">
    <source>
        <dbReference type="ARBA" id="ARBA00022989"/>
    </source>
</evidence>
<dbReference type="GO" id="GO:0015095">
    <property type="term" value="F:magnesium ion transmembrane transporter activity"/>
    <property type="evidence" value="ECO:0007669"/>
    <property type="project" value="TreeGrafter"/>
</dbReference>
<keyword evidence="6 12" id="KW-0812">Transmembrane</keyword>
<keyword evidence="9" id="KW-0406">Ion transport</keyword>
<dbReference type="OrthoDB" id="9803484at2"/>
<dbReference type="GO" id="GO:0015087">
    <property type="term" value="F:cobalt ion transmembrane transporter activity"/>
    <property type="evidence" value="ECO:0007669"/>
    <property type="project" value="TreeGrafter"/>
</dbReference>
<evidence type="ECO:0000256" key="11">
    <source>
        <dbReference type="SAM" id="Coils"/>
    </source>
</evidence>
<dbReference type="GO" id="GO:0005886">
    <property type="term" value="C:plasma membrane"/>
    <property type="evidence" value="ECO:0007669"/>
    <property type="project" value="UniProtKB-SubCell"/>
</dbReference>
<keyword evidence="11" id="KW-0175">Coiled coil</keyword>
<evidence type="ECO:0000256" key="10">
    <source>
        <dbReference type="ARBA" id="ARBA00023136"/>
    </source>
</evidence>
<feature type="transmembrane region" description="Helical" evidence="12">
    <location>
        <begin position="317"/>
        <end position="336"/>
    </location>
</feature>
<keyword evidence="3" id="KW-0813">Transport</keyword>
<dbReference type="InterPro" id="IPR002523">
    <property type="entry name" value="MgTranspt_CorA/ZnTranspt_ZntB"/>
</dbReference>
<dbReference type="PATRIC" id="fig|1076.23.peg.2020"/>
<dbReference type="Gene3D" id="1.20.58.340">
    <property type="entry name" value="Magnesium transport protein CorA, transmembrane region"/>
    <property type="match status" value="2"/>
</dbReference>
<evidence type="ECO:0000256" key="9">
    <source>
        <dbReference type="ARBA" id="ARBA00023065"/>
    </source>
</evidence>
<keyword evidence="10 12" id="KW-0472">Membrane</keyword>
<evidence type="ECO:0000256" key="6">
    <source>
        <dbReference type="ARBA" id="ARBA00022692"/>
    </source>
</evidence>
<evidence type="ECO:0000256" key="5">
    <source>
        <dbReference type="ARBA" id="ARBA00022519"/>
    </source>
</evidence>
<dbReference type="PANTHER" id="PTHR46494">
    <property type="entry name" value="CORA FAMILY METAL ION TRANSPORTER (EUROFUNG)"/>
    <property type="match status" value="1"/>
</dbReference>
<dbReference type="InterPro" id="IPR045861">
    <property type="entry name" value="CorA_cytoplasmic_dom"/>
</dbReference>
<accession>A0A0D7E140</accession>
<feature type="transmembrane region" description="Helical" evidence="12">
    <location>
        <begin position="284"/>
        <end position="305"/>
    </location>
</feature>
<protein>
    <submittedName>
        <fullName evidence="13">Cobalt transporter</fullName>
    </submittedName>
</protein>
<dbReference type="SUPFAM" id="SSF144083">
    <property type="entry name" value="Magnesium transport protein CorA, transmembrane region"/>
    <property type="match status" value="1"/>
</dbReference>
<keyword evidence="8 12" id="KW-1133">Transmembrane helix</keyword>
<evidence type="ECO:0000256" key="4">
    <source>
        <dbReference type="ARBA" id="ARBA00022475"/>
    </source>
</evidence>
<evidence type="ECO:0000313" key="14">
    <source>
        <dbReference type="Proteomes" id="UP000032515"/>
    </source>
</evidence>
<feature type="coiled-coil region" evidence="11">
    <location>
        <begin position="249"/>
        <end position="276"/>
    </location>
</feature>
<dbReference type="EMBL" id="JXXE01000688">
    <property type="protein sequence ID" value="KIZ34206.1"/>
    <property type="molecule type" value="Genomic_DNA"/>
</dbReference>
<keyword evidence="7" id="KW-0862">Zinc</keyword>
<proteinExistence type="inferred from homology"/>
<dbReference type="Proteomes" id="UP000032515">
    <property type="component" value="Unassembled WGS sequence"/>
</dbReference>
<dbReference type="InterPro" id="IPR045863">
    <property type="entry name" value="CorA_TM1_TM2"/>
</dbReference>
<evidence type="ECO:0000256" key="1">
    <source>
        <dbReference type="ARBA" id="ARBA00004651"/>
    </source>
</evidence>
<dbReference type="SUPFAM" id="SSF143865">
    <property type="entry name" value="CorA soluble domain-like"/>
    <property type="match status" value="1"/>
</dbReference>
<comment type="similarity">
    <text evidence="2">Belongs to the CorA metal ion transporter (MIT) (TC 1.A.35) family.</text>
</comment>
<evidence type="ECO:0000256" key="2">
    <source>
        <dbReference type="ARBA" id="ARBA00009765"/>
    </source>
</evidence>
<dbReference type="PANTHER" id="PTHR46494:SF3">
    <property type="entry name" value="ZINC TRANSPORT PROTEIN ZNTB"/>
    <property type="match status" value="1"/>
</dbReference>
<reference evidence="13 14" key="1">
    <citation type="submission" date="2014-11" db="EMBL/GenBank/DDBJ databases">
        <title>Genomics and ecophysiology of heterotrophic nitrogen fixing bacteria isolated from estuarine surface water.</title>
        <authorList>
            <person name="Bentzon-Tilia M."/>
            <person name="Severin I."/>
            <person name="Hansen L.H."/>
            <person name="Riemann L."/>
        </authorList>
    </citation>
    <scope>NUCLEOTIDE SEQUENCE [LARGE SCALE GENOMIC DNA]</scope>
    <source>
        <strain evidence="13 14">BAL398</strain>
    </source>
</reference>
<dbReference type="GO" id="GO:0050897">
    <property type="term" value="F:cobalt ion binding"/>
    <property type="evidence" value="ECO:0007669"/>
    <property type="project" value="TreeGrafter"/>
</dbReference>
<sequence>MHNGISTAPIRAAAPAPASMPIPGLVWAFRIDPDGSAAVLPIDKPLDLARDGLLWLHFNLADGRALQWLAAAELDAPPPARALLLSKDTYQQLHATDDAVYGVICDLMRSIDETTEDTGYLRFVMTERLLVSGRHQPLSAVDTVRRALEDGHRIDNAAALLEAIVENVAATMERMADRVAQSLDMVEEQVLSGETADLHQKLGPLRRTCVRLHRQLSGLRVIFHRLDHRNAKPLNPALQLRAGMLAQRLDSLDHNVVEMRERSRLLQEELQLQIEEQGNDSLRVLSVLTALLLPPTLITGVFGMNTRSLPFSDSDSSFLWAVGLMVLSSLIAYLIMRRIGIIR</sequence>
<dbReference type="AlphaFoldDB" id="A0A0D7E140"/>
<dbReference type="RefSeq" id="WP_044417866.1">
    <property type="nucleotide sequence ID" value="NZ_JXXE01000688.1"/>
</dbReference>
<comment type="caution">
    <text evidence="13">The sequence shown here is derived from an EMBL/GenBank/DDBJ whole genome shotgun (WGS) entry which is preliminary data.</text>
</comment>
<organism evidence="13 14">
    <name type="scientific">Rhodopseudomonas palustris</name>
    <dbReference type="NCBI Taxonomy" id="1076"/>
    <lineage>
        <taxon>Bacteria</taxon>
        <taxon>Pseudomonadati</taxon>
        <taxon>Pseudomonadota</taxon>
        <taxon>Alphaproteobacteria</taxon>
        <taxon>Hyphomicrobiales</taxon>
        <taxon>Nitrobacteraceae</taxon>
        <taxon>Rhodopseudomonas</taxon>
    </lineage>
</organism>
<evidence type="ECO:0000256" key="3">
    <source>
        <dbReference type="ARBA" id="ARBA00022448"/>
    </source>
</evidence>